<feature type="transmembrane region" description="Helical" evidence="1">
    <location>
        <begin position="42"/>
        <end position="60"/>
    </location>
</feature>
<keyword evidence="1" id="KW-1133">Transmembrane helix</keyword>
<evidence type="ECO:0000313" key="3">
    <source>
        <dbReference type="Proteomes" id="UP000221250"/>
    </source>
</evidence>
<keyword evidence="1" id="KW-0812">Transmembrane</keyword>
<dbReference type="EMBL" id="KY448244">
    <property type="protein sequence ID" value="AQT28736.1"/>
    <property type="molecule type" value="Genomic_DNA"/>
</dbReference>
<evidence type="ECO:0000313" key="2">
    <source>
        <dbReference type="EMBL" id="AQT28736.1"/>
    </source>
</evidence>
<accession>A0A1S6L3I5</accession>
<protein>
    <submittedName>
        <fullName evidence="2">Uncharacterized protein</fullName>
    </submittedName>
</protein>
<sequence length="91" mass="10580">MSRLRHLPVFLKWRRRLKGAIALPVFIMIVQGYMGGMTDSMWMWTGILFAPIIAHCWYMTSYYLDAHCSELAGATVSTEYTRSIDFPKDKK</sequence>
<reference evidence="2 3" key="1">
    <citation type="submission" date="2017-01" db="EMBL/GenBank/DDBJ databases">
        <authorList>
            <person name="Mah S.A."/>
            <person name="Swanson W.J."/>
            <person name="Moy G.W."/>
            <person name="Vacquier V.D."/>
        </authorList>
    </citation>
    <scope>NUCLEOTIDE SEQUENCE [LARGE SCALE GENOMIC DNA]</scope>
</reference>
<keyword evidence="3" id="KW-1185">Reference proteome</keyword>
<dbReference type="Proteomes" id="UP000221250">
    <property type="component" value="Segment"/>
</dbReference>
<keyword evidence="1" id="KW-0472">Membrane</keyword>
<evidence type="ECO:0000256" key="1">
    <source>
        <dbReference type="SAM" id="Phobius"/>
    </source>
</evidence>
<proteinExistence type="predicted"/>
<feature type="transmembrane region" description="Helical" evidence="1">
    <location>
        <begin position="20"/>
        <end position="36"/>
    </location>
</feature>
<organism evidence="2 3">
    <name type="scientific">Erwinia phage vB_EamM_Yoloswag</name>
    <dbReference type="NCBI Taxonomy" id="1958956"/>
    <lineage>
        <taxon>Viruses</taxon>
        <taxon>Duplodnaviria</taxon>
        <taxon>Heunggongvirae</taxon>
        <taxon>Uroviricota</taxon>
        <taxon>Caudoviricetes</taxon>
        <taxon>Yoloswagvirus</taxon>
        <taxon>Yoloswagvirus yoloswag</taxon>
    </lineage>
</organism>
<name>A0A1S6L3I5_9CAUD</name>
<gene>
    <name evidence="2" type="ORF">YOLOSWAG_263</name>
</gene>